<proteinExistence type="predicted"/>
<sequence length="217" mass="23376">MQPSLQVMASLVVLLVVGGCRREPEAGTARKQALPQVADNALRAPKDFAVIEDTGERSKALFLEASRVLLHPRCANCHPSGDVPLHGMNGQPHDPPVVRGPGDKGVVGMECTSCHQDRNLAHARVPGAPNWHLAPIEMAWVGKSPAYICEQLKDPKRNGGKTLAQIVEHNAHDELVGWGWEPGHGREPAPGTQEQFGAIVAAWVETGARCPSEEDRP</sequence>
<keyword evidence="2" id="KW-1185">Reference proteome</keyword>
<organism evidence="1 2">
    <name type="scientific">Pyxidicoccus fallax</name>
    <dbReference type="NCBI Taxonomy" id="394095"/>
    <lineage>
        <taxon>Bacteria</taxon>
        <taxon>Pseudomonadati</taxon>
        <taxon>Myxococcota</taxon>
        <taxon>Myxococcia</taxon>
        <taxon>Myxococcales</taxon>
        <taxon>Cystobacterineae</taxon>
        <taxon>Myxococcaceae</taxon>
        <taxon>Pyxidicoccus</taxon>
    </lineage>
</organism>
<gene>
    <name evidence="1" type="ORF">HG543_17230</name>
</gene>
<protein>
    <submittedName>
        <fullName evidence="1">Isoquinoline 1-oxidoreductase subunit</fullName>
    </submittedName>
</protein>
<evidence type="ECO:0000313" key="1">
    <source>
        <dbReference type="EMBL" id="NMO16587.1"/>
    </source>
</evidence>
<dbReference type="InterPro" id="IPR036280">
    <property type="entry name" value="Multihaem_cyt_sf"/>
</dbReference>
<dbReference type="EMBL" id="JABBJJ010000072">
    <property type="protein sequence ID" value="NMO16587.1"/>
    <property type="molecule type" value="Genomic_DNA"/>
</dbReference>
<dbReference type="Proteomes" id="UP000518300">
    <property type="component" value="Unassembled WGS sequence"/>
</dbReference>
<dbReference type="SUPFAM" id="SSF48695">
    <property type="entry name" value="Multiheme cytochromes"/>
    <property type="match status" value="1"/>
</dbReference>
<dbReference type="RefSeq" id="WP_169345876.1">
    <property type="nucleotide sequence ID" value="NZ_JABBJJ010000072.1"/>
</dbReference>
<accession>A0A848LD22</accession>
<evidence type="ECO:0000313" key="2">
    <source>
        <dbReference type="Proteomes" id="UP000518300"/>
    </source>
</evidence>
<name>A0A848LD22_9BACT</name>
<dbReference type="AlphaFoldDB" id="A0A848LD22"/>
<comment type="caution">
    <text evidence="1">The sequence shown here is derived from an EMBL/GenBank/DDBJ whole genome shotgun (WGS) entry which is preliminary data.</text>
</comment>
<reference evidence="1 2" key="1">
    <citation type="submission" date="2020-04" db="EMBL/GenBank/DDBJ databases">
        <title>Draft genome of Pyxidicoccus fallax type strain.</title>
        <authorList>
            <person name="Whitworth D.E."/>
        </authorList>
    </citation>
    <scope>NUCLEOTIDE SEQUENCE [LARGE SCALE GENOMIC DNA]</scope>
    <source>
        <strain evidence="1 2">DSM 14698</strain>
    </source>
</reference>